<evidence type="ECO:0000256" key="3">
    <source>
        <dbReference type="ARBA" id="ARBA00008704"/>
    </source>
</evidence>
<evidence type="ECO:0000256" key="1">
    <source>
        <dbReference type="ARBA" id="ARBA00004585"/>
    </source>
</evidence>
<evidence type="ECO:0000256" key="15">
    <source>
        <dbReference type="ARBA" id="ARBA00032511"/>
    </source>
</evidence>
<dbReference type="OrthoDB" id="1701437at2759"/>
<keyword evidence="7" id="KW-0479">Metal-binding</keyword>
<keyword evidence="10" id="KW-0862">Zinc</keyword>
<dbReference type="GO" id="GO:0016562">
    <property type="term" value="P:protein import into peroxisome matrix, receptor recycling"/>
    <property type="evidence" value="ECO:0007669"/>
    <property type="project" value="UniProtKB-ARBA"/>
</dbReference>
<evidence type="ECO:0000256" key="16">
    <source>
        <dbReference type="ARBA" id="ARBA00034438"/>
    </source>
</evidence>
<comment type="catalytic activity">
    <reaction evidence="16">
        <text>[E2 ubiquitin-conjugating enzyme]-S-ubiquitinyl-L-cysteine + [acceptor protein]-L-cysteine = [E2 ubiquitin-conjugating enzyme]-L-cysteine + [acceptor protein]-S-ubiquitinyl-L-cysteine.</text>
        <dbReference type="EC" id="2.3.2.36"/>
    </reaction>
</comment>
<keyword evidence="12" id="KW-1133">Transmembrane helix</keyword>
<evidence type="ECO:0000256" key="2">
    <source>
        <dbReference type="ARBA" id="ARBA00004906"/>
    </source>
</evidence>
<dbReference type="EMBL" id="KN837169">
    <property type="protein sequence ID" value="KIJ37353.1"/>
    <property type="molecule type" value="Genomic_DNA"/>
</dbReference>
<evidence type="ECO:0000256" key="4">
    <source>
        <dbReference type="ARBA" id="ARBA00022448"/>
    </source>
</evidence>
<evidence type="ECO:0000259" key="18">
    <source>
        <dbReference type="SMART" id="SM00184"/>
    </source>
</evidence>
<keyword evidence="20" id="KW-1185">Reference proteome</keyword>
<keyword evidence="4" id="KW-0813">Transport</keyword>
<dbReference type="PANTHER" id="PTHR48178:SF1">
    <property type="entry name" value="PEROXISOME BIOGENESIS FACTOR 2"/>
    <property type="match status" value="1"/>
</dbReference>
<keyword evidence="5" id="KW-0808">Transferase</keyword>
<evidence type="ECO:0000256" key="11">
    <source>
        <dbReference type="ARBA" id="ARBA00022927"/>
    </source>
</evidence>
<dbReference type="GO" id="GO:0005778">
    <property type="term" value="C:peroxisomal membrane"/>
    <property type="evidence" value="ECO:0007669"/>
    <property type="project" value="UniProtKB-SubCell"/>
</dbReference>
<dbReference type="InterPro" id="IPR006845">
    <property type="entry name" value="Pex_N"/>
</dbReference>
<evidence type="ECO:0000256" key="17">
    <source>
        <dbReference type="ARBA" id="ARBA00034523"/>
    </source>
</evidence>
<dbReference type="PROSITE" id="PS00518">
    <property type="entry name" value="ZF_RING_1"/>
    <property type="match status" value="1"/>
</dbReference>
<comment type="subcellular location">
    <subcellularLocation>
        <location evidence="1">Peroxisome membrane</location>
        <topology evidence="1">Multi-pass membrane protein</topology>
    </subcellularLocation>
</comment>
<dbReference type="AlphaFoldDB" id="A0A0C9U3D3"/>
<dbReference type="PANTHER" id="PTHR48178">
    <property type="entry name" value="PEROXISOME BIOGENESIS FACTOR 2"/>
    <property type="match status" value="1"/>
</dbReference>
<evidence type="ECO:0000313" key="20">
    <source>
        <dbReference type="Proteomes" id="UP000054279"/>
    </source>
</evidence>
<dbReference type="Pfam" id="PF04757">
    <property type="entry name" value="Pex2_Pex12"/>
    <property type="match status" value="1"/>
</dbReference>
<proteinExistence type="inferred from homology"/>
<evidence type="ECO:0000256" key="14">
    <source>
        <dbReference type="ARBA" id="ARBA00023140"/>
    </source>
</evidence>
<dbReference type="InterPro" id="IPR001841">
    <property type="entry name" value="Znf_RING"/>
</dbReference>
<keyword evidence="13" id="KW-0472">Membrane</keyword>
<dbReference type="InterPro" id="IPR025654">
    <property type="entry name" value="PEX2/10"/>
</dbReference>
<keyword evidence="9" id="KW-0833">Ubl conjugation pathway</keyword>
<dbReference type="EC" id="2.3.2.36" evidence="17"/>
<keyword evidence="11" id="KW-0653">Protein transport</keyword>
<dbReference type="Proteomes" id="UP000054279">
    <property type="component" value="Unassembled WGS sequence"/>
</dbReference>
<keyword evidence="14" id="KW-0576">Peroxisome</keyword>
<dbReference type="HOGENOM" id="CLU_024591_0_0_1"/>
<evidence type="ECO:0000256" key="9">
    <source>
        <dbReference type="ARBA" id="ARBA00022786"/>
    </source>
</evidence>
<keyword evidence="8" id="KW-0863">Zinc-finger</keyword>
<evidence type="ECO:0000256" key="7">
    <source>
        <dbReference type="ARBA" id="ARBA00022723"/>
    </source>
</evidence>
<evidence type="ECO:0000256" key="10">
    <source>
        <dbReference type="ARBA" id="ARBA00022833"/>
    </source>
</evidence>
<accession>A0A0C9U3D3</accession>
<gene>
    <name evidence="19" type="ORF">M422DRAFT_178024</name>
</gene>
<name>A0A0C9U3D3_SPHS4</name>
<dbReference type="GO" id="GO:0061630">
    <property type="term" value="F:ubiquitin protein ligase activity"/>
    <property type="evidence" value="ECO:0007669"/>
    <property type="project" value="UniProtKB-EC"/>
</dbReference>
<sequence length="418" mass="47324">MSPHPPSWQRAWDAAQPHLESIRKLLPGFPHISLRNLRVSQLDAELLDQELLQILSEPISKALGLVQSSYKSRYEPELNLILGILLYKFSVWNTGATYGAMLQNLRYKTPSKAAFVARTPSGLPRKTLLLNAAITIAIPYLHARLRLYALSRSWPDAPSSDYRRKAWTWLTGTETVHNSLGLISFVAFLWDGRYRSWTDRVLGLRLVPSTHISTRQVSYEFMNRQMVWHAFTEFLIFLLPLINTRKLTRRVTRAISGVSLTSIVPSFAKNALGIQRTLDSKEVTERRGKYWSLPADQCAICAENASTILSEPGYDVYSLPETLDLSATDAGEAPRYPLHIPYATNCHHKYCYSCISDRILRAADEGEEPWECLRCEERVFTADRAGNQDITDLASSRSDLELEDLSLASKDFLTSASE</sequence>
<keyword evidence="6" id="KW-0812">Transmembrane</keyword>
<dbReference type="SUPFAM" id="SSF57850">
    <property type="entry name" value="RING/U-box"/>
    <property type="match status" value="1"/>
</dbReference>
<evidence type="ECO:0000256" key="8">
    <source>
        <dbReference type="ARBA" id="ARBA00022771"/>
    </source>
</evidence>
<evidence type="ECO:0000256" key="12">
    <source>
        <dbReference type="ARBA" id="ARBA00022989"/>
    </source>
</evidence>
<evidence type="ECO:0000256" key="6">
    <source>
        <dbReference type="ARBA" id="ARBA00022692"/>
    </source>
</evidence>
<organism evidence="19 20">
    <name type="scientific">Sphaerobolus stellatus (strain SS14)</name>
    <dbReference type="NCBI Taxonomy" id="990650"/>
    <lineage>
        <taxon>Eukaryota</taxon>
        <taxon>Fungi</taxon>
        <taxon>Dikarya</taxon>
        <taxon>Basidiomycota</taxon>
        <taxon>Agaricomycotina</taxon>
        <taxon>Agaricomycetes</taxon>
        <taxon>Phallomycetidae</taxon>
        <taxon>Geastrales</taxon>
        <taxon>Sphaerobolaceae</taxon>
        <taxon>Sphaerobolus</taxon>
    </lineage>
</organism>
<dbReference type="GO" id="GO:0016567">
    <property type="term" value="P:protein ubiquitination"/>
    <property type="evidence" value="ECO:0007669"/>
    <property type="project" value="UniProtKB-ARBA"/>
</dbReference>
<comment type="pathway">
    <text evidence="2">Protein modification; protein ubiquitination.</text>
</comment>
<feature type="domain" description="RING-type" evidence="18">
    <location>
        <begin position="298"/>
        <end position="375"/>
    </location>
</feature>
<evidence type="ECO:0000313" key="19">
    <source>
        <dbReference type="EMBL" id="KIJ37353.1"/>
    </source>
</evidence>
<comment type="similarity">
    <text evidence="3">Belongs to the pex2/pex10/pex12 family.</text>
</comment>
<protein>
    <recommendedName>
        <fullName evidence="17">RING-type E3 ubiquitin transferase (cysteine targeting)</fullName>
        <ecNumber evidence="17">2.3.2.36</ecNumber>
    </recommendedName>
    <alternativeName>
        <fullName evidence="15">Peroxin-2</fullName>
    </alternativeName>
</protein>
<dbReference type="SMART" id="SM00184">
    <property type="entry name" value="RING"/>
    <property type="match status" value="1"/>
</dbReference>
<dbReference type="GO" id="GO:0008270">
    <property type="term" value="F:zinc ion binding"/>
    <property type="evidence" value="ECO:0007669"/>
    <property type="project" value="UniProtKB-KW"/>
</dbReference>
<evidence type="ECO:0000256" key="5">
    <source>
        <dbReference type="ARBA" id="ARBA00022679"/>
    </source>
</evidence>
<reference evidence="19 20" key="1">
    <citation type="submission" date="2014-06" db="EMBL/GenBank/DDBJ databases">
        <title>Evolutionary Origins and Diversification of the Mycorrhizal Mutualists.</title>
        <authorList>
            <consortium name="DOE Joint Genome Institute"/>
            <consortium name="Mycorrhizal Genomics Consortium"/>
            <person name="Kohler A."/>
            <person name="Kuo A."/>
            <person name="Nagy L.G."/>
            <person name="Floudas D."/>
            <person name="Copeland A."/>
            <person name="Barry K.W."/>
            <person name="Cichocki N."/>
            <person name="Veneault-Fourrey C."/>
            <person name="LaButti K."/>
            <person name="Lindquist E.A."/>
            <person name="Lipzen A."/>
            <person name="Lundell T."/>
            <person name="Morin E."/>
            <person name="Murat C."/>
            <person name="Riley R."/>
            <person name="Ohm R."/>
            <person name="Sun H."/>
            <person name="Tunlid A."/>
            <person name="Henrissat B."/>
            <person name="Grigoriev I.V."/>
            <person name="Hibbett D.S."/>
            <person name="Martin F."/>
        </authorList>
    </citation>
    <scope>NUCLEOTIDE SEQUENCE [LARGE SCALE GENOMIC DNA]</scope>
    <source>
        <strain evidence="19 20">SS14</strain>
    </source>
</reference>
<evidence type="ECO:0000256" key="13">
    <source>
        <dbReference type="ARBA" id="ARBA00023136"/>
    </source>
</evidence>
<dbReference type="InterPro" id="IPR017907">
    <property type="entry name" value="Znf_RING_CS"/>
</dbReference>